<dbReference type="PROSITE" id="PS50158">
    <property type="entry name" value="ZF_CCHC"/>
    <property type="match status" value="1"/>
</dbReference>
<dbReference type="CDD" id="cd09272">
    <property type="entry name" value="RNase_HI_RT_Ty1"/>
    <property type="match status" value="1"/>
</dbReference>
<dbReference type="GO" id="GO:0004190">
    <property type="term" value="F:aspartic-type endopeptidase activity"/>
    <property type="evidence" value="ECO:0007669"/>
    <property type="project" value="UniProtKB-KW"/>
</dbReference>
<evidence type="ECO:0000256" key="1">
    <source>
        <dbReference type="ARBA" id="ARBA00022750"/>
    </source>
</evidence>
<feature type="region of interest" description="Disordered" evidence="3">
    <location>
        <begin position="248"/>
        <end position="280"/>
    </location>
</feature>
<dbReference type="InterPro" id="IPR001878">
    <property type="entry name" value="Znf_CCHC"/>
</dbReference>
<gene>
    <name evidence="6" type="ORF">POM88_041084</name>
</gene>
<dbReference type="Pfam" id="PF00665">
    <property type="entry name" value="rve"/>
    <property type="match status" value="1"/>
</dbReference>
<dbReference type="InterPro" id="IPR043502">
    <property type="entry name" value="DNA/RNA_pol_sf"/>
</dbReference>
<dbReference type="SUPFAM" id="SSF57756">
    <property type="entry name" value="Retrovirus zinc finger-like domains"/>
    <property type="match status" value="1"/>
</dbReference>
<dbReference type="SMART" id="SM00343">
    <property type="entry name" value="ZnF_C2HC"/>
    <property type="match status" value="2"/>
</dbReference>
<protein>
    <recommendedName>
        <fullName evidence="8">Gag-pol polyprotein</fullName>
    </recommendedName>
</protein>
<dbReference type="InterPro" id="IPR012337">
    <property type="entry name" value="RNaseH-like_sf"/>
</dbReference>
<evidence type="ECO:0008006" key="8">
    <source>
        <dbReference type="Google" id="ProtNLM"/>
    </source>
</evidence>
<feature type="compositionally biased region" description="Basic and acidic residues" evidence="3">
    <location>
        <begin position="656"/>
        <end position="668"/>
    </location>
</feature>
<reference evidence="6" key="1">
    <citation type="submission" date="2023-02" db="EMBL/GenBank/DDBJ databases">
        <title>Genome of toxic invasive species Heracleum sosnowskyi carries increased number of genes despite the absence of recent whole-genome duplications.</title>
        <authorList>
            <person name="Schelkunov M."/>
            <person name="Shtratnikova V."/>
            <person name="Makarenko M."/>
            <person name="Klepikova A."/>
            <person name="Omelchenko D."/>
            <person name="Novikova G."/>
            <person name="Obukhova E."/>
            <person name="Bogdanov V."/>
            <person name="Penin A."/>
            <person name="Logacheva M."/>
        </authorList>
    </citation>
    <scope>NUCLEOTIDE SEQUENCE</scope>
    <source>
        <strain evidence="6">Hsosn_3</strain>
        <tissue evidence="6">Leaf</tissue>
    </source>
</reference>
<evidence type="ECO:0000259" key="4">
    <source>
        <dbReference type="PROSITE" id="PS50158"/>
    </source>
</evidence>
<feature type="domain" description="Integrase catalytic" evidence="5">
    <location>
        <begin position="991"/>
        <end position="1085"/>
    </location>
</feature>
<dbReference type="Pfam" id="PF07727">
    <property type="entry name" value="RVT_2"/>
    <property type="match status" value="1"/>
</dbReference>
<keyword evidence="2" id="KW-0863">Zinc-finger</keyword>
<feature type="domain" description="CCHC-type" evidence="4">
    <location>
        <begin position="331"/>
        <end position="347"/>
    </location>
</feature>
<evidence type="ECO:0000313" key="6">
    <source>
        <dbReference type="EMBL" id="KAK1365523.1"/>
    </source>
</evidence>
<dbReference type="GO" id="GO:0015074">
    <property type="term" value="P:DNA integration"/>
    <property type="evidence" value="ECO:0007669"/>
    <property type="project" value="InterPro"/>
</dbReference>
<keyword evidence="1" id="KW-0645">Protease</keyword>
<keyword evidence="2" id="KW-0479">Metal-binding</keyword>
<evidence type="ECO:0000313" key="7">
    <source>
        <dbReference type="Proteomes" id="UP001237642"/>
    </source>
</evidence>
<dbReference type="GO" id="GO:0003676">
    <property type="term" value="F:nucleic acid binding"/>
    <property type="evidence" value="ECO:0007669"/>
    <property type="project" value="InterPro"/>
</dbReference>
<evidence type="ECO:0000256" key="2">
    <source>
        <dbReference type="PROSITE-ProRule" id="PRU00047"/>
    </source>
</evidence>
<proteinExistence type="predicted"/>
<keyword evidence="2" id="KW-0862">Zinc</keyword>
<dbReference type="Pfam" id="PF22936">
    <property type="entry name" value="Pol_BBD"/>
    <property type="match status" value="1"/>
</dbReference>
<keyword evidence="1" id="KW-0378">Hydrolase</keyword>
<reference evidence="6" key="2">
    <citation type="submission" date="2023-05" db="EMBL/GenBank/DDBJ databases">
        <authorList>
            <person name="Schelkunov M.I."/>
        </authorList>
    </citation>
    <scope>NUCLEOTIDE SEQUENCE</scope>
    <source>
        <strain evidence="6">Hsosn_3</strain>
        <tissue evidence="6">Leaf</tissue>
    </source>
</reference>
<feature type="region of interest" description="Disordered" evidence="3">
    <location>
        <begin position="1165"/>
        <end position="1220"/>
    </location>
</feature>
<dbReference type="GO" id="GO:0008270">
    <property type="term" value="F:zinc ion binding"/>
    <property type="evidence" value="ECO:0007669"/>
    <property type="project" value="UniProtKB-KW"/>
</dbReference>
<dbReference type="InterPro" id="IPR036397">
    <property type="entry name" value="RNaseH_sf"/>
</dbReference>
<name>A0AAD8MB15_9APIA</name>
<dbReference type="Pfam" id="PF00098">
    <property type="entry name" value="zf-CCHC"/>
    <property type="match status" value="1"/>
</dbReference>
<keyword evidence="1" id="KW-0064">Aspartyl protease</keyword>
<dbReference type="Gene3D" id="3.30.420.10">
    <property type="entry name" value="Ribonuclease H-like superfamily/Ribonuclease H"/>
    <property type="match status" value="1"/>
</dbReference>
<dbReference type="InterPro" id="IPR025724">
    <property type="entry name" value="GAG-pre-integrase_dom"/>
</dbReference>
<dbReference type="EMBL" id="JAUIZM010000009">
    <property type="protein sequence ID" value="KAK1365523.1"/>
    <property type="molecule type" value="Genomic_DNA"/>
</dbReference>
<feature type="compositionally biased region" description="Basic and acidic residues" evidence="3">
    <location>
        <begin position="263"/>
        <end position="272"/>
    </location>
</feature>
<dbReference type="Gene3D" id="4.10.60.10">
    <property type="entry name" value="Zinc finger, CCHC-type"/>
    <property type="match status" value="1"/>
</dbReference>
<dbReference type="PROSITE" id="PS50994">
    <property type="entry name" value="INTEGRASE"/>
    <property type="match status" value="1"/>
</dbReference>
<feature type="region of interest" description="Disordered" evidence="3">
    <location>
        <begin position="656"/>
        <end position="676"/>
    </location>
</feature>
<organism evidence="6 7">
    <name type="scientific">Heracleum sosnowskyi</name>
    <dbReference type="NCBI Taxonomy" id="360622"/>
    <lineage>
        <taxon>Eukaryota</taxon>
        <taxon>Viridiplantae</taxon>
        <taxon>Streptophyta</taxon>
        <taxon>Embryophyta</taxon>
        <taxon>Tracheophyta</taxon>
        <taxon>Spermatophyta</taxon>
        <taxon>Magnoliopsida</taxon>
        <taxon>eudicotyledons</taxon>
        <taxon>Gunneridae</taxon>
        <taxon>Pentapetalae</taxon>
        <taxon>asterids</taxon>
        <taxon>campanulids</taxon>
        <taxon>Apiales</taxon>
        <taxon>Apiaceae</taxon>
        <taxon>Apioideae</taxon>
        <taxon>apioid superclade</taxon>
        <taxon>Tordylieae</taxon>
        <taxon>Tordyliinae</taxon>
        <taxon>Heracleum</taxon>
    </lineage>
</organism>
<sequence length="1778" mass="202662">MVKKDAGVKIPVLDKDNYFHWKVKMHLHLMSMDERYVDCIEKGPHVPMKFASRVGLPDDAPDVEIPKLVSEWTIEDVAEVHKDKRTMNILFNGLEQEMFDNVINCTTSKEVWDTVRTLCEGTEQVRENKMQLLIQQYEHFHFKAGETLNDTFSRFQKLLNGLKLYGRIYQTKDSNLKFLRALPKEWKPMTVSLRNTQEYKDYTLERLYGTLKTYELEMEQDEEIEKVQKKGGSVALIASVNQLEDDNEEAAKATTSRASCRSDVSKGKGKMTEEEESEPANLDDLDEIDEHIAFLSRKFSKFKFKRNSEARPPRRDFQPNKSNWIEKSKSKCFNCGMLGHFAGDCRKPKIEKGNRKLEHVDYKKKYFELLKQKEKAFMSQEYDWAGNGEDSDDDVEYVNLALMANNHEQEASSSSNQVTITNLSELSKEECDSAVNEMSIVLYNLRVTLKSLTKENSRIKETNLLLSDRNAMLEAQLIEFEKMRCVSRDAKKELENVLQREEILKTQLEIEQSVIAKWKDARNVATNIINVQGMESFCEQSWKKNKEKLGYVGETLESETESTNNNDHLLKVDMSTECNVSLTDEPSTDQAVSLTEKRKDELTRLNNKYGPVTKNFVQGESSKSKKVEKPVERANVGHLSNKQLKDKLEKVQVEAKGNKKNNRNDKVGINKHNNYTPDKYAPRKTCVNCGSVSHLSTNCKSVKKTANVKMPKPAMNSSMPTMAVMPNMFAPYAQFQNPYANMSFVPNPYMNMFNMPQMPWNMNNLIVPPTMHVVNENVSNPQKSTPRVKIDLNQSEPKGDKRNLWYLDSGCSRHMTGDSTLLTEFQERAGPCIAFGDDSKGYTKGYGLISKENVIIDEVALVDGLKHNLLSISQLCDKGFLVTFSKEACVVSKGGNNNVVMTGFRRGNVYIADFSSTSPETITCLFSKASKDESWLWHKKLSHLNFKVMNDLVRKDLARGIPQVEFSKDGLCDACQKGKQKKASFKSKTESSIVHQLELLHMDLFGPVNIMSISKKKYCLVIVDDFSRFTWSFFLHSKDEASEIIINHIKMVNNHPDLKVRRIRSDNGTEFKNSSMKVFCEENGLCDEGFHESLSFENEEGDQVNHVKATEKQPKVVVSSTDESSSEDEIVALRLKRIAASRPNGHFVDSHDGGFVDSQNERFVDNQNGHTVDSHRNASRSDQLGTTNSGGVSQGQISNQGNHDHEATSSRANLPPSRKWTKDHPFELIIGDVSSKVQTRRATQEECLYSSFLSQDEPKKVEDALLDPDWVLAMQEELNQFERNNVWKLVPKPKDRSVIGTKWVFRNKMDENGIVTRNKARLVAKGYSQEEGIDFDETFSPVARLEAIRIFLAYAAHANFKVYQMDVKSAFLNGELEEEVYVSQPPGFEDDDFPEYVYFLLKALYGLKQAPRAWYDTLSQFLLENQFTRGTVDKTLFHRVVNGSTILVQIYVDDIIFGSTDVKLCQKFAKLMQSKYEMSMMGELTYFLGLQVKQVNEGIFISQTKYIHDLLKKFNLMECSPAKTPMPTATKLELNTKEKSVDISSYRGMVGSLLYLTASRPDIMFATCLCARFQADPRESHLVAIKRIFRYLKGTPNLGIWYPRESGFELIGYSDADFAGCKIDRKSTTGTCQFLGNKLVSWFSKKQNSVSTSTAEAEYIAAGSCCAQILWMKNQLLDYGIRVEKIPIFCDNTSAIAITENPVQHSRTKHIDIKYHFIREHVMNGTVELHFVPSEQQLADIFTKPLDESSFSRLVSELGKSEILSKSKLLCQRNAPFR</sequence>
<evidence type="ECO:0000256" key="3">
    <source>
        <dbReference type="SAM" id="MobiDB-lite"/>
    </source>
</evidence>
<dbReference type="InterPro" id="IPR001584">
    <property type="entry name" value="Integrase_cat-core"/>
</dbReference>
<evidence type="ECO:0000259" key="5">
    <source>
        <dbReference type="PROSITE" id="PS50994"/>
    </source>
</evidence>
<dbReference type="InterPro" id="IPR054722">
    <property type="entry name" value="PolX-like_BBD"/>
</dbReference>
<feature type="compositionally biased region" description="Polar residues" evidence="3">
    <location>
        <begin position="1180"/>
        <end position="1201"/>
    </location>
</feature>
<dbReference type="SUPFAM" id="SSF56672">
    <property type="entry name" value="DNA/RNA polymerases"/>
    <property type="match status" value="1"/>
</dbReference>
<dbReference type="PANTHER" id="PTHR11439:SF509">
    <property type="entry name" value="RNA-DIRECTED DNA POLYMERASE"/>
    <property type="match status" value="1"/>
</dbReference>
<dbReference type="InterPro" id="IPR036875">
    <property type="entry name" value="Znf_CCHC_sf"/>
</dbReference>
<comment type="caution">
    <text evidence="6">The sequence shown here is derived from an EMBL/GenBank/DDBJ whole genome shotgun (WGS) entry which is preliminary data.</text>
</comment>
<dbReference type="PANTHER" id="PTHR11439">
    <property type="entry name" value="GAG-POL-RELATED RETROTRANSPOSON"/>
    <property type="match status" value="1"/>
</dbReference>
<keyword evidence="7" id="KW-1185">Reference proteome</keyword>
<dbReference type="SUPFAM" id="SSF53098">
    <property type="entry name" value="Ribonuclease H-like"/>
    <property type="match status" value="1"/>
</dbReference>
<dbReference type="InterPro" id="IPR013103">
    <property type="entry name" value="RVT_2"/>
</dbReference>
<dbReference type="Pfam" id="PF14223">
    <property type="entry name" value="Retrotran_gag_2"/>
    <property type="match status" value="1"/>
</dbReference>
<dbReference type="Pfam" id="PF13976">
    <property type="entry name" value="gag_pre-integrs"/>
    <property type="match status" value="1"/>
</dbReference>
<accession>A0AAD8MB15</accession>
<dbReference type="Proteomes" id="UP001237642">
    <property type="component" value="Unassembled WGS sequence"/>
</dbReference>